<evidence type="ECO:0008006" key="3">
    <source>
        <dbReference type="Google" id="ProtNLM"/>
    </source>
</evidence>
<proteinExistence type="predicted"/>
<dbReference type="AlphaFoldDB" id="L0HDA9"/>
<gene>
    <name evidence="1" type="ordered locus">Metfor_0955</name>
</gene>
<accession>L0HDA9</accession>
<dbReference type="InParanoid" id="L0HDA9"/>
<sequence>MATGVKIPINYAQAAESLRKLLKLKGSPVAFRFATKKEDIPAGMEKLDKTIRHCSMVGLARNEGKIFYSTVENHECNGGAWSLGLKELTETLKTGDFYFKLGKFESSAACKRTIDRVAHLNPGETYATMYAPLEKAPFDPQVVIIVASPWAMLKLSQSTMFRVGGRIHAEFAGIQSVCADACAQTYLNGKVNFSLGCDGSRKFSGIEDGEMVMGIPAEILPELVEALNVVAAAPGSKPGAK</sequence>
<dbReference type="eggNOG" id="arCOG02289">
    <property type="taxonomic scope" value="Archaea"/>
</dbReference>
<dbReference type="OrthoDB" id="89232at2157"/>
<evidence type="ECO:0000313" key="1">
    <source>
        <dbReference type="EMBL" id="AGB02010.1"/>
    </source>
</evidence>
<dbReference type="STRING" id="593750.Metfor_0955"/>
<reference evidence="1 2" key="2">
    <citation type="journal article" date="2014" name="Genome Announc.">
        <title>Complete Genome Sequence of Methanoregula formicica SMSPT, a Mesophilic Hydrogenotrophic Methanogen Isolated from a Methanogenic Upflow Anaerobic Sludge Blanket Reactor.</title>
        <authorList>
            <person name="Yamamoto K."/>
            <person name="Tamaki H."/>
            <person name="Cadillo-Quiroz H."/>
            <person name="Imachi H."/>
            <person name="Kyrpides N."/>
            <person name="Woyke T."/>
            <person name="Goodwin L."/>
            <person name="Zinder S.H."/>
            <person name="Kamagata Y."/>
            <person name="Liu W.T."/>
        </authorList>
    </citation>
    <scope>NUCLEOTIDE SEQUENCE [LARGE SCALE GENOMIC DNA]</scope>
    <source>
        <strain evidence="2">DSM 22288 / NBRC 105244 / SMSP</strain>
    </source>
</reference>
<dbReference type="PANTHER" id="PTHR37954">
    <property type="entry name" value="BLL4979 PROTEIN"/>
    <property type="match status" value="1"/>
</dbReference>
<dbReference type="EMBL" id="CP003167">
    <property type="protein sequence ID" value="AGB02010.1"/>
    <property type="molecule type" value="Genomic_DNA"/>
</dbReference>
<reference evidence="2" key="1">
    <citation type="submission" date="2011-12" db="EMBL/GenBank/DDBJ databases">
        <title>Complete sequence of Methanoregula formicicum SMSP.</title>
        <authorList>
            <person name="Lucas S."/>
            <person name="Han J."/>
            <person name="Lapidus A."/>
            <person name="Cheng J.-F."/>
            <person name="Goodwin L."/>
            <person name="Pitluck S."/>
            <person name="Peters L."/>
            <person name="Ovchinnikova G."/>
            <person name="Teshima H."/>
            <person name="Detter J.C."/>
            <person name="Han C."/>
            <person name="Tapia R."/>
            <person name="Land M."/>
            <person name="Hauser L."/>
            <person name="Kyrpides N."/>
            <person name="Ivanova N."/>
            <person name="Pagani I."/>
            <person name="Imachi H."/>
            <person name="Tamaki H."/>
            <person name="Sekiguchi Y."/>
            <person name="Kamagata Y."/>
            <person name="Cadillo-Quiroz H."/>
            <person name="Zinder S."/>
            <person name="Liu W.-T."/>
            <person name="Woyke T."/>
        </authorList>
    </citation>
    <scope>NUCLEOTIDE SEQUENCE [LARGE SCALE GENOMIC DNA]</scope>
    <source>
        <strain evidence="2">DSM 22288 / NBRC 105244 / SMSP</strain>
    </source>
</reference>
<organism evidence="1 2">
    <name type="scientific">Methanoregula formicica (strain DSM 22288 / NBRC 105244 / SMSP)</name>
    <dbReference type="NCBI Taxonomy" id="593750"/>
    <lineage>
        <taxon>Archaea</taxon>
        <taxon>Methanobacteriati</taxon>
        <taxon>Methanobacteriota</taxon>
        <taxon>Stenosarchaea group</taxon>
        <taxon>Methanomicrobia</taxon>
        <taxon>Methanomicrobiales</taxon>
        <taxon>Methanoregulaceae</taxon>
        <taxon>Methanoregula</taxon>
    </lineage>
</organism>
<protein>
    <recommendedName>
        <fullName evidence="3">DUF169 domain-containing protein</fullName>
    </recommendedName>
</protein>
<dbReference type="Proteomes" id="UP000010824">
    <property type="component" value="Chromosome"/>
</dbReference>
<dbReference type="RefSeq" id="WP_015284974.1">
    <property type="nucleotide sequence ID" value="NC_019943.1"/>
</dbReference>
<dbReference type="PANTHER" id="PTHR37954:SF3">
    <property type="entry name" value="DUF169 DOMAIN-CONTAINING PROTEIN"/>
    <property type="match status" value="1"/>
</dbReference>
<keyword evidence="2" id="KW-1185">Reference proteome</keyword>
<dbReference type="InterPro" id="IPR003748">
    <property type="entry name" value="DUF169"/>
</dbReference>
<dbReference type="Pfam" id="PF02596">
    <property type="entry name" value="DUF169"/>
    <property type="match status" value="1"/>
</dbReference>
<name>L0HDA9_METFS</name>
<evidence type="ECO:0000313" key="2">
    <source>
        <dbReference type="Proteomes" id="UP000010824"/>
    </source>
</evidence>
<dbReference type="HOGENOM" id="CLU_074324_1_0_2"/>
<dbReference type="GeneID" id="14310268"/>
<dbReference type="KEGG" id="mfo:Metfor_0955"/>